<organism evidence="6 7">
    <name type="scientific">Dictyobacter alpinus</name>
    <dbReference type="NCBI Taxonomy" id="2014873"/>
    <lineage>
        <taxon>Bacteria</taxon>
        <taxon>Bacillati</taxon>
        <taxon>Chloroflexota</taxon>
        <taxon>Ktedonobacteria</taxon>
        <taxon>Ktedonobacterales</taxon>
        <taxon>Dictyobacteraceae</taxon>
        <taxon>Dictyobacter</taxon>
    </lineage>
</organism>
<feature type="domain" description="HTH araC/xylS-type" evidence="5">
    <location>
        <begin position="185"/>
        <end position="283"/>
    </location>
</feature>
<comment type="caution">
    <text evidence="6">The sequence shown here is derived from an EMBL/GenBank/DDBJ whole genome shotgun (WGS) entry which is preliminary data.</text>
</comment>
<gene>
    <name evidence="6" type="ORF">KDA_60370</name>
</gene>
<proteinExistence type="predicted"/>
<evidence type="ECO:0000313" key="7">
    <source>
        <dbReference type="Proteomes" id="UP000287171"/>
    </source>
</evidence>
<dbReference type="GO" id="GO:0003700">
    <property type="term" value="F:DNA-binding transcription factor activity"/>
    <property type="evidence" value="ECO:0007669"/>
    <property type="project" value="InterPro"/>
</dbReference>
<dbReference type="InterPro" id="IPR003313">
    <property type="entry name" value="AraC-bd"/>
</dbReference>
<dbReference type="Gene3D" id="2.60.120.10">
    <property type="entry name" value="Jelly Rolls"/>
    <property type="match status" value="1"/>
</dbReference>
<evidence type="ECO:0000256" key="3">
    <source>
        <dbReference type="ARBA" id="ARBA00023125"/>
    </source>
</evidence>
<evidence type="ECO:0000256" key="4">
    <source>
        <dbReference type="ARBA" id="ARBA00023163"/>
    </source>
</evidence>
<dbReference type="InterPro" id="IPR037923">
    <property type="entry name" value="HTH-like"/>
</dbReference>
<dbReference type="InterPro" id="IPR050204">
    <property type="entry name" value="AraC_XylS_family_regulators"/>
</dbReference>
<keyword evidence="7" id="KW-1185">Reference proteome</keyword>
<evidence type="ECO:0000313" key="6">
    <source>
        <dbReference type="EMBL" id="GCE30553.1"/>
    </source>
</evidence>
<dbReference type="InterPro" id="IPR014710">
    <property type="entry name" value="RmlC-like_jellyroll"/>
</dbReference>
<dbReference type="InterPro" id="IPR018060">
    <property type="entry name" value="HTH_AraC"/>
</dbReference>
<dbReference type="PANTHER" id="PTHR46796">
    <property type="entry name" value="HTH-TYPE TRANSCRIPTIONAL ACTIVATOR RHAS-RELATED"/>
    <property type="match status" value="1"/>
</dbReference>
<reference evidence="7" key="1">
    <citation type="submission" date="2018-12" db="EMBL/GenBank/DDBJ databases">
        <title>Tengunoibacter tsumagoiensis gen. nov., sp. nov., Dictyobacter kobayashii sp. nov., D. alpinus sp. nov., and D. joshuensis sp. nov. and description of Dictyobacteraceae fam. nov. within the order Ktedonobacterales isolated from Tengu-no-mugimeshi.</title>
        <authorList>
            <person name="Wang C.M."/>
            <person name="Zheng Y."/>
            <person name="Sakai Y."/>
            <person name="Toyoda A."/>
            <person name="Minakuchi Y."/>
            <person name="Abe K."/>
            <person name="Yokota A."/>
            <person name="Yabe S."/>
        </authorList>
    </citation>
    <scope>NUCLEOTIDE SEQUENCE [LARGE SCALE GENOMIC DNA]</scope>
    <source>
        <strain evidence="7">Uno16</strain>
    </source>
</reference>
<keyword evidence="2" id="KW-0805">Transcription regulation</keyword>
<evidence type="ECO:0000256" key="2">
    <source>
        <dbReference type="ARBA" id="ARBA00023015"/>
    </source>
</evidence>
<dbReference type="GO" id="GO:0043565">
    <property type="term" value="F:sequence-specific DNA binding"/>
    <property type="evidence" value="ECO:0007669"/>
    <property type="project" value="InterPro"/>
</dbReference>
<keyword evidence="4" id="KW-0804">Transcription</keyword>
<dbReference type="SMART" id="SM00342">
    <property type="entry name" value="HTH_ARAC"/>
    <property type="match status" value="1"/>
</dbReference>
<dbReference type="PANTHER" id="PTHR46796:SF13">
    <property type="entry name" value="HTH-TYPE TRANSCRIPTIONAL ACTIVATOR RHAS"/>
    <property type="match status" value="1"/>
</dbReference>
<dbReference type="SUPFAM" id="SSF51215">
    <property type="entry name" value="Regulatory protein AraC"/>
    <property type="match status" value="1"/>
</dbReference>
<dbReference type="Pfam" id="PF12833">
    <property type="entry name" value="HTH_18"/>
    <property type="match status" value="1"/>
</dbReference>
<dbReference type="EMBL" id="BIFT01000002">
    <property type="protein sequence ID" value="GCE30553.1"/>
    <property type="molecule type" value="Genomic_DNA"/>
</dbReference>
<sequence length="295" mass="34513">MPRSSEVYIWHKEIRFDLPFSLLLENLLYIGVARSESWHVRPHFHDHFEMCYVDKGQGWFTIEDVPYTVKQGDLFLTRPGEVHQGAASGEAEFCLYYVGFQLARLSTLELEYYQLGIQRVAPDPSQQIKALFDQIFFDELQQRQSHALEMVQSLFLQLLVSLLRIYAQATRQENKPPVPLSPVLRQALYYLHSDPGGYTTIDALALQFHMSRSHLAREFKHAMGISLGYYMRSIALEWAKIYLKETPDTVSVIAERLHFSSIHTFSMFFKRHTNMSPQEYRKSLLHSDSYRQDDH</sequence>
<dbReference type="Gene3D" id="1.10.10.60">
    <property type="entry name" value="Homeodomain-like"/>
    <property type="match status" value="2"/>
</dbReference>
<accession>A0A402BGQ4</accession>
<dbReference type="Proteomes" id="UP000287171">
    <property type="component" value="Unassembled WGS sequence"/>
</dbReference>
<keyword evidence="1" id="KW-0963">Cytoplasm</keyword>
<name>A0A402BGQ4_9CHLR</name>
<keyword evidence="3" id="KW-0238">DNA-binding</keyword>
<dbReference type="InterPro" id="IPR009057">
    <property type="entry name" value="Homeodomain-like_sf"/>
</dbReference>
<dbReference type="RefSeq" id="WP_161982507.1">
    <property type="nucleotide sequence ID" value="NZ_BIFT01000002.1"/>
</dbReference>
<dbReference type="Pfam" id="PF02311">
    <property type="entry name" value="AraC_binding"/>
    <property type="match status" value="1"/>
</dbReference>
<evidence type="ECO:0000259" key="5">
    <source>
        <dbReference type="PROSITE" id="PS01124"/>
    </source>
</evidence>
<protein>
    <submittedName>
        <fullName evidence="6">AraC family transcriptional regulator</fullName>
    </submittedName>
</protein>
<dbReference type="AlphaFoldDB" id="A0A402BGQ4"/>
<evidence type="ECO:0000256" key="1">
    <source>
        <dbReference type="ARBA" id="ARBA00022490"/>
    </source>
</evidence>
<dbReference type="PROSITE" id="PS01124">
    <property type="entry name" value="HTH_ARAC_FAMILY_2"/>
    <property type="match status" value="1"/>
</dbReference>
<dbReference type="SUPFAM" id="SSF46689">
    <property type="entry name" value="Homeodomain-like"/>
    <property type="match status" value="2"/>
</dbReference>